<evidence type="ECO:0000313" key="2">
    <source>
        <dbReference type="EMBL" id="SDI31243.1"/>
    </source>
</evidence>
<keyword evidence="1" id="KW-1133">Transmembrane helix</keyword>
<feature type="transmembrane region" description="Helical" evidence="1">
    <location>
        <begin position="12"/>
        <end position="30"/>
    </location>
</feature>
<evidence type="ECO:0000313" key="3">
    <source>
        <dbReference type="Proteomes" id="UP000198869"/>
    </source>
</evidence>
<reference evidence="3" key="1">
    <citation type="submission" date="2016-10" db="EMBL/GenBank/DDBJ databases">
        <authorList>
            <person name="Varghese N."/>
            <person name="Submissions S."/>
        </authorList>
    </citation>
    <scope>NUCLEOTIDE SEQUENCE [LARGE SCALE GENOMIC DNA]</scope>
    <source>
        <strain evidence="3">DSM 17071</strain>
    </source>
</reference>
<keyword evidence="1" id="KW-0812">Transmembrane</keyword>
<keyword evidence="1" id="KW-0472">Membrane</keyword>
<sequence>MNVLSITPIHIISSGLAIIALYITAFAILFKNKSGILPYLAVLMIPVIGVLGIIAGNYTKK</sequence>
<evidence type="ECO:0000256" key="1">
    <source>
        <dbReference type="SAM" id="Phobius"/>
    </source>
</evidence>
<dbReference type="AlphaFoldDB" id="A0A1G8JJJ8"/>
<dbReference type="OrthoDB" id="1274727at2"/>
<gene>
    <name evidence="2" type="ORF">SAMN05421846_10696</name>
</gene>
<dbReference type="Proteomes" id="UP000198869">
    <property type="component" value="Unassembled WGS sequence"/>
</dbReference>
<name>A0A1G8JJJ8_9FLAO</name>
<protein>
    <submittedName>
        <fullName evidence="2">Uncharacterized protein</fullName>
    </submittedName>
</protein>
<keyword evidence="3" id="KW-1185">Reference proteome</keyword>
<accession>A0A1G8JJJ8</accession>
<dbReference type="EMBL" id="FNDW01000006">
    <property type="protein sequence ID" value="SDI31243.1"/>
    <property type="molecule type" value="Genomic_DNA"/>
</dbReference>
<dbReference type="STRING" id="311334.SAMN05421846_10696"/>
<dbReference type="RefSeq" id="WP_089857816.1">
    <property type="nucleotide sequence ID" value="NZ_FNDW01000006.1"/>
</dbReference>
<proteinExistence type="predicted"/>
<feature type="transmembrane region" description="Helical" evidence="1">
    <location>
        <begin position="36"/>
        <end position="58"/>
    </location>
</feature>
<organism evidence="2 3">
    <name type="scientific">Chryseobacterium taeanense</name>
    <dbReference type="NCBI Taxonomy" id="311334"/>
    <lineage>
        <taxon>Bacteria</taxon>
        <taxon>Pseudomonadati</taxon>
        <taxon>Bacteroidota</taxon>
        <taxon>Flavobacteriia</taxon>
        <taxon>Flavobacteriales</taxon>
        <taxon>Weeksellaceae</taxon>
        <taxon>Chryseobacterium group</taxon>
        <taxon>Chryseobacterium</taxon>
    </lineage>
</organism>